<keyword evidence="2" id="KW-0472">Membrane</keyword>
<dbReference type="RefSeq" id="WP_020975524.1">
    <property type="nucleotide sequence ID" value="NC_022198.1"/>
</dbReference>
<dbReference type="EMBL" id="CP006365">
    <property type="protein sequence ID" value="AGU14402.1"/>
    <property type="molecule type" value="Genomic_DNA"/>
</dbReference>
<gene>
    <name evidence="3" type="ORF">CARG_01025</name>
</gene>
<dbReference type="eggNOG" id="ENOG5031PRR">
    <property type="taxonomic scope" value="Bacteria"/>
</dbReference>
<keyword evidence="4" id="KW-1185">Reference proteome</keyword>
<organism evidence="3 4">
    <name type="scientific">Corynebacterium argentoratense DSM 44202</name>
    <dbReference type="NCBI Taxonomy" id="1348662"/>
    <lineage>
        <taxon>Bacteria</taxon>
        <taxon>Bacillati</taxon>
        <taxon>Actinomycetota</taxon>
        <taxon>Actinomycetes</taxon>
        <taxon>Mycobacteriales</taxon>
        <taxon>Corynebacteriaceae</taxon>
        <taxon>Corynebacterium</taxon>
    </lineage>
</organism>
<dbReference type="PATRIC" id="fig|1348662.3.peg.200"/>
<dbReference type="Proteomes" id="UP000016943">
    <property type="component" value="Chromosome"/>
</dbReference>
<keyword evidence="2" id="KW-0812">Transmembrane</keyword>
<dbReference type="HOGENOM" id="CLU_1238521_0_0_11"/>
<accession>U3GY45</accession>
<evidence type="ECO:0000313" key="4">
    <source>
        <dbReference type="Proteomes" id="UP000016943"/>
    </source>
</evidence>
<keyword evidence="2" id="KW-1133">Transmembrane helix</keyword>
<evidence type="ECO:0000313" key="3">
    <source>
        <dbReference type="EMBL" id="AGU14402.1"/>
    </source>
</evidence>
<name>U3GY45_9CORY</name>
<feature type="transmembrane region" description="Helical" evidence="2">
    <location>
        <begin position="12"/>
        <end position="32"/>
    </location>
</feature>
<feature type="region of interest" description="Disordered" evidence="1">
    <location>
        <begin position="38"/>
        <end position="59"/>
    </location>
</feature>
<dbReference type="KEGG" id="caz:CARG_01025"/>
<dbReference type="GeneID" id="78249082"/>
<evidence type="ECO:0000256" key="2">
    <source>
        <dbReference type="SAM" id="Phobius"/>
    </source>
</evidence>
<proteinExistence type="predicted"/>
<reference evidence="3 4" key="1">
    <citation type="journal article" date="2013" name="Genome Announc.">
        <title>Whole-Genome Sequence of the Clinical Strain Corynebacterium argentoratense DSM 44202, Isolated from a Human Throat Specimen.</title>
        <authorList>
            <person name="Bomholt C."/>
            <person name="Glaub A."/>
            <person name="Gravermann K."/>
            <person name="Albersmeier A."/>
            <person name="Brinkrolf K."/>
            <person name="Ruckert C."/>
            <person name="Tauch A."/>
        </authorList>
    </citation>
    <scope>NUCLEOTIDE SEQUENCE [LARGE SCALE GENOMIC DNA]</scope>
    <source>
        <strain evidence="3">DSM 44202</strain>
    </source>
</reference>
<sequence>MQVFFSWLTSQSGVSLLVALVALVGVLVTTWWNNKAADQRRKDDQAAENARRKADDDRRERERLEQLQREDWARQRKAVAECIGAIFTAAQGVRDAIIQLQRDKPMVPLDKVLVEKAMALGRFYREAAAHLNQCDLEVTQPHVREQIAKVWACIEHDQKELDGNGEVRSSDIWLATAKDLQPLSEQTLKGLRELTIVARLSLLEYPEHMAKQPVVPLDDNGN</sequence>
<protein>
    <submittedName>
        <fullName evidence="3">Uncharacterized protein</fullName>
    </submittedName>
</protein>
<evidence type="ECO:0000256" key="1">
    <source>
        <dbReference type="SAM" id="MobiDB-lite"/>
    </source>
</evidence>
<dbReference type="AlphaFoldDB" id="U3GY45"/>